<gene>
    <name evidence="10" type="ORF">GSOID_T00029175001</name>
</gene>
<evidence type="ECO:0000256" key="5">
    <source>
        <dbReference type="ARBA" id="ARBA00023002"/>
    </source>
</evidence>
<keyword evidence="3" id="KW-0276">Fatty acid metabolism</keyword>
<dbReference type="Gene3D" id="3.40.50.720">
    <property type="entry name" value="NAD(P)-binding Rossmann-like Domain"/>
    <property type="match status" value="1"/>
</dbReference>
<dbReference type="InterPro" id="IPR020904">
    <property type="entry name" value="Sc_DH/Rdtase_CS"/>
</dbReference>
<dbReference type="PANTHER" id="PTHR43086:SF2">
    <property type="entry name" value="HYDROXYSTEROID DEHYDROGENASE-LIKE PROTEIN 1"/>
    <property type="match status" value="1"/>
</dbReference>
<keyword evidence="9" id="KW-0472">Membrane</keyword>
<dbReference type="GO" id="GO:0005783">
    <property type="term" value="C:endoplasmic reticulum"/>
    <property type="evidence" value="ECO:0007669"/>
    <property type="project" value="TreeGrafter"/>
</dbReference>
<dbReference type="GO" id="GO:0030497">
    <property type="term" value="P:fatty acid elongation"/>
    <property type="evidence" value="ECO:0007669"/>
    <property type="project" value="TreeGrafter"/>
</dbReference>
<keyword evidence="5" id="KW-0560">Oxidoreductase</keyword>
<evidence type="ECO:0000256" key="6">
    <source>
        <dbReference type="ARBA" id="ARBA00023098"/>
    </source>
</evidence>
<dbReference type="PRINTS" id="PR00081">
    <property type="entry name" value="GDHRDH"/>
</dbReference>
<comment type="similarity">
    <text evidence="8">Belongs to the short-chain dehydrogenases/reductases (SDR) family. 17-beta-HSD 3 subfamily.</text>
</comment>
<dbReference type="Proteomes" id="UP000011014">
    <property type="component" value="Unassembled WGS sequence"/>
</dbReference>
<dbReference type="SUPFAM" id="SSF51735">
    <property type="entry name" value="NAD(P)-binding Rossmann-fold domains"/>
    <property type="match status" value="1"/>
</dbReference>
<dbReference type="EMBL" id="FN654323">
    <property type="protein sequence ID" value="CBY31952.1"/>
    <property type="molecule type" value="Genomic_DNA"/>
</dbReference>
<dbReference type="FunFam" id="3.40.50.720:FF:000137">
    <property type="entry name" value="Hydroxysteroid (17-beta) dehydrogenase 3"/>
    <property type="match status" value="1"/>
</dbReference>
<feature type="transmembrane region" description="Helical" evidence="9">
    <location>
        <begin position="12"/>
        <end position="32"/>
    </location>
</feature>
<proteinExistence type="inferred from homology"/>
<keyword evidence="9" id="KW-0812">Transmembrane</keyword>
<name>E4Y8K2_OIKDI</name>
<keyword evidence="4" id="KW-0521">NADP</keyword>
<keyword evidence="7" id="KW-0275">Fatty acid biosynthesis</keyword>
<keyword evidence="6" id="KW-0443">Lipid metabolism</keyword>
<evidence type="ECO:0000256" key="7">
    <source>
        <dbReference type="ARBA" id="ARBA00023160"/>
    </source>
</evidence>
<evidence type="ECO:0000256" key="8">
    <source>
        <dbReference type="ARBA" id="ARBA00038261"/>
    </source>
</evidence>
<keyword evidence="2" id="KW-0444">Lipid biosynthesis</keyword>
<dbReference type="AlphaFoldDB" id="E4Y8K2"/>
<reference evidence="10" key="1">
    <citation type="journal article" date="2010" name="Science">
        <title>Plasticity of animal genome architecture unmasked by rapid evolution of a pelagic tunicate.</title>
        <authorList>
            <person name="Denoeud F."/>
            <person name="Henriet S."/>
            <person name="Mungpakdee S."/>
            <person name="Aury J.M."/>
            <person name="Da Silva C."/>
            <person name="Brinkmann H."/>
            <person name="Mikhaleva J."/>
            <person name="Olsen L.C."/>
            <person name="Jubin C."/>
            <person name="Canestro C."/>
            <person name="Bouquet J.M."/>
            <person name="Danks G."/>
            <person name="Poulain J."/>
            <person name="Campsteijn C."/>
            <person name="Adamski M."/>
            <person name="Cross I."/>
            <person name="Yadetie F."/>
            <person name="Muffato M."/>
            <person name="Louis A."/>
            <person name="Butcher S."/>
            <person name="Tsagkogeorga G."/>
            <person name="Konrad A."/>
            <person name="Singh S."/>
            <person name="Jensen M.F."/>
            <person name="Cong E.H."/>
            <person name="Eikeseth-Otteraa H."/>
            <person name="Noel B."/>
            <person name="Anthouard V."/>
            <person name="Porcel B.M."/>
            <person name="Kachouri-Lafond R."/>
            <person name="Nishino A."/>
            <person name="Ugolini M."/>
            <person name="Chourrout P."/>
            <person name="Nishida H."/>
            <person name="Aasland R."/>
            <person name="Huzurbazar S."/>
            <person name="Westhof E."/>
            <person name="Delsuc F."/>
            <person name="Lehrach H."/>
            <person name="Reinhardt R."/>
            <person name="Weissenbach J."/>
            <person name="Roy S.W."/>
            <person name="Artiguenave F."/>
            <person name="Postlethwait J.H."/>
            <person name="Manak J.R."/>
            <person name="Thompson E.M."/>
            <person name="Jaillon O."/>
            <person name="Du Pasquier L."/>
            <person name="Boudinot P."/>
            <person name="Liberles D.A."/>
            <person name="Volff J.N."/>
            <person name="Philippe H."/>
            <person name="Lenhard B."/>
            <person name="Roest Crollius H."/>
            <person name="Wincker P."/>
            <person name="Chourrout D."/>
        </authorList>
    </citation>
    <scope>NUCLEOTIDE SEQUENCE [LARGE SCALE GENOMIC DNA]</scope>
</reference>
<evidence type="ECO:0000256" key="4">
    <source>
        <dbReference type="ARBA" id="ARBA00022857"/>
    </source>
</evidence>
<evidence type="ECO:0000256" key="3">
    <source>
        <dbReference type="ARBA" id="ARBA00022832"/>
    </source>
</evidence>
<evidence type="ECO:0000256" key="2">
    <source>
        <dbReference type="ARBA" id="ARBA00022516"/>
    </source>
</evidence>
<dbReference type="InterPro" id="IPR002347">
    <property type="entry name" value="SDR_fam"/>
</dbReference>
<dbReference type="CDD" id="cd05356">
    <property type="entry name" value="17beta-HSD1_like_SDR_c"/>
    <property type="match status" value="1"/>
</dbReference>
<dbReference type="InterPro" id="IPR036291">
    <property type="entry name" value="NAD(P)-bd_dom_sf"/>
</dbReference>
<organism evidence="10">
    <name type="scientific">Oikopleura dioica</name>
    <name type="common">Tunicate</name>
    <dbReference type="NCBI Taxonomy" id="34765"/>
    <lineage>
        <taxon>Eukaryota</taxon>
        <taxon>Metazoa</taxon>
        <taxon>Chordata</taxon>
        <taxon>Tunicata</taxon>
        <taxon>Appendicularia</taxon>
        <taxon>Copelata</taxon>
        <taxon>Oikopleuridae</taxon>
        <taxon>Oikopleura</taxon>
    </lineage>
</organism>
<comment type="pathway">
    <text evidence="1">Lipid metabolism; fatty acid biosynthesis.</text>
</comment>
<sequence length="309" mass="34107">MDDKIEKIGYLVLGFFALKVASWILSRLWVFGLAKPVDFAKFGEWAVITGGTDGIGAEYARQLAKAGQNIIIVGRNQMKLEAMRKEITESSSATVVELVRADLSKQDETAKAAETLKQMANEKQIGVLVNNAGVSYDFPEFFHKIQNSAEKLDQLVNVNCASMVQITAAVIGAMSERKTGLVVNIGSGTGDLICPLLSLYASSKAFVHHFTKCLRYEYESYGVHVQLISPHLVSSKMSKVRAGLLQPAPKKFVKSALASATRLQSTCGYFFHDLQHALVSNIPASLQNKLLFSMHESIRQRAYRKMKQN</sequence>
<evidence type="ECO:0000256" key="1">
    <source>
        <dbReference type="ARBA" id="ARBA00005194"/>
    </source>
</evidence>
<dbReference type="PIRSF" id="PIRSF000126">
    <property type="entry name" value="11-beta-HSD1"/>
    <property type="match status" value="1"/>
</dbReference>
<dbReference type="PANTHER" id="PTHR43086">
    <property type="entry name" value="VERY-LONG-CHAIN 3-OXOOACYL-COA REDUCTASE"/>
    <property type="match status" value="1"/>
</dbReference>
<evidence type="ECO:0000256" key="9">
    <source>
        <dbReference type="SAM" id="Phobius"/>
    </source>
</evidence>
<dbReference type="PROSITE" id="PS00061">
    <property type="entry name" value="ADH_SHORT"/>
    <property type="match status" value="1"/>
</dbReference>
<accession>E4Y8K2</accession>
<dbReference type="PRINTS" id="PR00080">
    <property type="entry name" value="SDRFAMILY"/>
</dbReference>
<protein>
    <submittedName>
        <fullName evidence="10">Uncharacterized protein</fullName>
    </submittedName>
</protein>
<keyword evidence="9" id="KW-1133">Transmembrane helix</keyword>
<evidence type="ECO:0000313" key="10">
    <source>
        <dbReference type="EMBL" id="CBY31952.1"/>
    </source>
</evidence>
<dbReference type="Pfam" id="PF00106">
    <property type="entry name" value="adh_short"/>
    <property type="match status" value="1"/>
</dbReference>
<dbReference type="GO" id="GO:0016491">
    <property type="term" value="F:oxidoreductase activity"/>
    <property type="evidence" value="ECO:0007669"/>
    <property type="project" value="UniProtKB-KW"/>
</dbReference>